<evidence type="ECO:0008006" key="8">
    <source>
        <dbReference type="Google" id="ProtNLM"/>
    </source>
</evidence>
<organism evidence="6 7">
    <name type="scientific">Microbacterium keratanolyticum</name>
    <dbReference type="NCBI Taxonomy" id="67574"/>
    <lineage>
        <taxon>Bacteria</taxon>
        <taxon>Bacillati</taxon>
        <taxon>Actinomycetota</taxon>
        <taxon>Actinomycetes</taxon>
        <taxon>Micrococcales</taxon>
        <taxon>Microbacteriaceae</taxon>
        <taxon>Microbacterium</taxon>
    </lineage>
</organism>
<keyword evidence="2" id="KW-0067">ATP-binding</keyword>
<dbReference type="PANTHER" id="PTHR42759:SF5">
    <property type="entry name" value="METHANOL DEHYDROGENASE REGULATOR"/>
    <property type="match status" value="1"/>
</dbReference>
<evidence type="ECO:0000256" key="2">
    <source>
        <dbReference type="ARBA" id="ARBA00022840"/>
    </source>
</evidence>
<dbReference type="Pfam" id="PF17863">
    <property type="entry name" value="AAA_lid_2"/>
    <property type="match status" value="1"/>
</dbReference>
<gene>
    <name evidence="6" type="ORF">GCM10017596_13890</name>
</gene>
<evidence type="ECO:0000256" key="3">
    <source>
        <dbReference type="ARBA" id="ARBA00061607"/>
    </source>
</evidence>
<dbReference type="EMBL" id="BSET01000001">
    <property type="protein sequence ID" value="GLK01674.1"/>
    <property type="molecule type" value="Genomic_DNA"/>
</dbReference>
<dbReference type="GO" id="GO:0016887">
    <property type="term" value="F:ATP hydrolysis activity"/>
    <property type="evidence" value="ECO:0007669"/>
    <property type="project" value="InterPro"/>
</dbReference>
<feature type="domain" description="ChlI/MoxR AAA lid" evidence="5">
    <location>
        <begin position="250"/>
        <end position="311"/>
    </location>
</feature>
<comment type="caution">
    <text evidence="6">The sequence shown here is derived from an EMBL/GenBank/DDBJ whole genome shotgun (WGS) entry which is preliminary data.</text>
</comment>
<dbReference type="CDD" id="cd00009">
    <property type="entry name" value="AAA"/>
    <property type="match status" value="1"/>
</dbReference>
<dbReference type="Proteomes" id="UP001142325">
    <property type="component" value="Unassembled WGS sequence"/>
</dbReference>
<evidence type="ECO:0000256" key="1">
    <source>
        <dbReference type="ARBA" id="ARBA00022741"/>
    </source>
</evidence>
<dbReference type="PIRSF" id="PIRSF002849">
    <property type="entry name" value="AAA_ATPase_chaperone_MoxR_prd"/>
    <property type="match status" value="1"/>
</dbReference>
<evidence type="ECO:0000313" key="7">
    <source>
        <dbReference type="Proteomes" id="UP001142325"/>
    </source>
</evidence>
<dbReference type="Gene3D" id="3.40.50.300">
    <property type="entry name" value="P-loop containing nucleotide triphosphate hydrolases"/>
    <property type="match status" value="1"/>
</dbReference>
<dbReference type="InterPro" id="IPR011703">
    <property type="entry name" value="ATPase_AAA-3"/>
</dbReference>
<dbReference type="SUPFAM" id="SSF52540">
    <property type="entry name" value="P-loop containing nucleoside triphosphate hydrolases"/>
    <property type="match status" value="1"/>
</dbReference>
<dbReference type="FunFam" id="3.40.50.300:FF:000640">
    <property type="entry name" value="MoxR family ATPase"/>
    <property type="match status" value="1"/>
</dbReference>
<evidence type="ECO:0000259" key="5">
    <source>
        <dbReference type="Pfam" id="PF17863"/>
    </source>
</evidence>
<dbReference type="AlphaFoldDB" id="A0A9W6M919"/>
<name>A0A9W6M919_9MICO</name>
<dbReference type="RefSeq" id="WP_407666010.1">
    <property type="nucleotide sequence ID" value="NZ_BAAAUM010000001.1"/>
</dbReference>
<proteinExistence type="inferred from homology"/>
<accession>A0A9W6M919</accession>
<keyword evidence="1" id="KW-0547">Nucleotide-binding</keyword>
<dbReference type="InterPro" id="IPR050764">
    <property type="entry name" value="CbbQ/NirQ/NorQ/GpvN"/>
</dbReference>
<comment type="similarity">
    <text evidence="3">Belongs to the MoxR family.</text>
</comment>
<evidence type="ECO:0000259" key="4">
    <source>
        <dbReference type="Pfam" id="PF07726"/>
    </source>
</evidence>
<keyword evidence="7" id="KW-1185">Reference proteome</keyword>
<dbReference type="Gene3D" id="1.10.8.80">
    <property type="entry name" value="Magnesium chelatase subunit I, C-Terminal domain"/>
    <property type="match status" value="1"/>
</dbReference>
<dbReference type="InterPro" id="IPR027417">
    <property type="entry name" value="P-loop_NTPase"/>
</dbReference>
<dbReference type="PANTHER" id="PTHR42759">
    <property type="entry name" value="MOXR FAMILY PROTEIN"/>
    <property type="match status" value="1"/>
</dbReference>
<reference evidence="6" key="2">
    <citation type="submission" date="2023-01" db="EMBL/GenBank/DDBJ databases">
        <authorList>
            <person name="Sun Q."/>
            <person name="Evtushenko L."/>
        </authorList>
    </citation>
    <scope>NUCLEOTIDE SEQUENCE</scope>
    <source>
        <strain evidence="6">VKM Ac-1958</strain>
    </source>
</reference>
<dbReference type="Pfam" id="PF07726">
    <property type="entry name" value="AAA_3"/>
    <property type="match status" value="1"/>
</dbReference>
<dbReference type="InterPro" id="IPR041628">
    <property type="entry name" value="ChlI/MoxR_AAA_lid"/>
</dbReference>
<feature type="domain" description="ATPase AAA-3" evidence="4">
    <location>
        <begin position="58"/>
        <end position="188"/>
    </location>
</feature>
<sequence length="336" mass="35987">MEATPSMTTSTGYAPHTAMNAEVFAAQTGAILASIAEVIDGKADALRSALVCLLAEGHLLIEDVPGVGKTMLARALAASIDASVRRIQFTPDLLPGDVTGVSVFNPVAREFEFKRGAIFANLVIADEINRSSPKTQSALLEAMEEGQVTVDGETHYLPEPFLVVATQNPFEMEGTYALPEAQRDRFMMRISMGYPDAAAEALMLRQRDTINPLERIRPVLKTADVQALIAWARAVHVAPVIEQYAVALAQATRTDANLHLGASPRATLQLVRAAKVSAALDGRDYVIPDDLTALLPAVFAHRLIPARGAHRAGARPIDAAIAHIIERTPVPVAPRA</sequence>
<protein>
    <recommendedName>
        <fullName evidence="8">MoxR-like ATPase</fullName>
    </recommendedName>
</protein>
<dbReference type="GO" id="GO:0005524">
    <property type="term" value="F:ATP binding"/>
    <property type="evidence" value="ECO:0007669"/>
    <property type="project" value="UniProtKB-KW"/>
</dbReference>
<evidence type="ECO:0000313" key="6">
    <source>
        <dbReference type="EMBL" id="GLK01674.1"/>
    </source>
</evidence>
<reference evidence="6" key="1">
    <citation type="journal article" date="2014" name="Int. J. Syst. Evol. Microbiol.">
        <title>Complete genome sequence of Corynebacterium casei LMG S-19264T (=DSM 44701T), isolated from a smear-ripened cheese.</title>
        <authorList>
            <consortium name="US DOE Joint Genome Institute (JGI-PGF)"/>
            <person name="Walter F."/>
            <person name="Albersmeier A."/>
            <person name="Kalinowski J."/>
            <person name="Ruckert C."/>
        </authorList>
    </citation>
    <scope>NUCLEOTIDE SEQUENCE</scope>
    <source>
        <strain evidence="6">VKM Ac-1958</strain>
    </source>
</reference>